<evidence type="ECO:0000313" key="3">
    <source>
        <dbReference type="Proteomes" id="UP000002586"/>
    </source>
</evidence>
<gene>
    <name evidence="2" type="ordered locus">Mmc1_1005</name>
</gene>
<keyword evidence="1" id="KW-0812">Transmembrane</keyword>
<evidence type="ECO:0000313" key="2">
    <source>
        <dbReference type="EMBL" id="ABK43523.1"/>
    </source>
</evidence>
<keyword evidence="1" id="KW-0472">Membrane</keyword>
<reference evidence="3" key="1">
    <citation type="journal article" date="2009" name="Appl. Environ. Microbiol.">
        <title>Complete genome sequence of the chemolithoautotrophic marine magnetotactic coccus strain MC-1.</title>
        <authorList>
            <person name="Schubbe S."/>
            <person name="Williams T.J."/>
            <person name="Xie G."/>
            <person name="Kiss H.E."/>
            <person name="Brettin T.S."/>
            <person name="Martinez D."/>
            <person name="Ross C.A."/>
            <person name="Schuler D."/>
            <person name="Cox B.L."/>
            <person name="Nealson K.H."/>
            <person name="Bazylinski D.A."/>
        </authorList>
    </citation>
    <scope>NUCLEOTIDE SEQUENCE [LARGE SCALE GENOMIC DNA]</scope>
    <source>
        <strain evidence="3">ATCC BAA-1437 / JCM 17883 / MC-1</strain>
    </source>
</reference>
<organism evidence="2 3">
    <name type="scientific">Magnetococcus marinus (strain ATCC BAA-1437 / JCM 17883 / MC-1)</name>
    <dbReference type="NCBI Taxonomy" id="156889"/>
    <lineage>
        <taxon>Bacteria</taxon>
        <taxon>Pseudomonadati</taxon>
        <taxon>Pseudomonadota</taxon>
        <taxon>Magnetococcia</taxon>
        <taxon>Magnetococcales</taxon>
        <taxon>Magnetococcaceae</taxon>
        <taxon>Magnetococcus</taxon>
    </lineage>
</organism>
<proteinExistence type="predicted"/>
<feature type="transmembrane region" description="Helical" evidence="1">
    <location>
        <begin position="25"/>
        <end position="53"/>
    </location>
</feature>
<accession>A0L6D0</accession>
<dbReference type="Proteomes" id="UP000002586">
    <property type="component" value="Chromosome"/>
</dbReference>
<dbReference type="AlphaFoldDB" id="A0L6D0"/>
<dbReference type="RefSeq" id="WP_011712680.1">
    <property type="nucleotide sequence ID" value="NC_008576.1"/>
</dbReference>
<reference evidence="2 3" key="2">
    <citation type="journal article" date="2012" name="Int. J. Syst. Evol. Microbiol.">
        <title>Magnetococcus marinus gen. nov., sp. nov., a marine, magnetotactic bacterium that represents a novel lineage (Magnetococcaceae fam. nov.; Magnetococcales ord. nov.) at the base of the Alphaproteobacteria.</title>
        <authorList>
            <person name="Bazylinski D.A."/>
            <person name="Williams T.J."/>
            <person name="Lefevre C.T."/>
            <person name="Berg R.J."/>
            <person name="Zhang C.L."/>
            <person name="Bowser S.S."/>
            <person name="Dean A.J."/>
            <person name="Beveridge T.J."/>
        </authorList>
    </citation>
    <scope>NUCLEOTIDE SEQUENCE [LARGE SCALE GENOMIC DNA]</scope>
    <source>
        <strain evidence="3">ATCC BAA-1437 / JCM 17883 / MC-1</strain>
    </source>
</reference>
<dbReference type="KEGG" id="mgm:Mmc1_1005"/>
<sequence>MLHRFNVWATTPQPPLLPLSAMAGWVALFMAVAGFIPLWGGYFLAVSALLLPLTAGPSRWLGLGIALLNLFNLMFFSKIYQMAAISGMHQGRYEMVVVYAGLMVAQLLGLLGLFLLQRRMRQLGIWP</sequence>
<keyword evidence="3" id="KW-1185">Reference proteome</keyword>
<keyword evidence="1" id="KW-1133">Transmembrane helix</keyword>
<evidence type="ECO:0000256" key="1">
    <source>
        <dbReference type="SAM" id="Phobius"/>
    </source>
</evidence>
<feature type="transmembrane region" description="Helical" evidence="1">
    <location>
        <begin position="60"/>
        <end position="76"/>
    </location>
</feature>
<dbReference type="HOGENOM" id="CLU_1967884_0_0_5"/>
<feature type="transmembrane region" description="Helical" evidence="1">
    <location>
        <begin position="96"/>
        <end position="116"/>
    </location>
</feature>
<name>A0L6D0_MAGMM</name>
<protein>
    <submittedName>
        <fullName evidence="2">Uncharacterized protein</fullName>
    </submittedName>
</protein>
<dbReference type="EMBL" id="CP000471">
    <property type="protein sequence ID" value="ABK43523.1"/>
    <property type="molecule type" value="Genomic_DNA"/>
</dbReference>